<evidence type="ECO:0000313" key="3">
    <source>
        <dbReference type="EMBL" id="OLR94006.1"/>
    </source>
</evidence>
<dbReference type="Pfam" id="PF20611">
    <property type="entry name" value="DUF6801"/>
    <property type="match status" value="1"/>
</dbReference>
<dbReference type="RefSeq" id="WP_075974215.1">
    <property type="nucleotide sequence ID" value="NZ_MKQR01000008.1"/>
</dbReference>
<dbReference type="STRING" id="1193682.BJP25_13595"/>
<comment type="caution">
    <text evidence="3">The sequence shown here is derived from an EMBL/GenBank/DDBJ whole genome shotgun (WGS) entry which is preliminary data.</text>
</comment>
<dbReference type="EMBL" id="MKQR01000008">
    <property type="protein sequence ID" value="OLR94006.1"/>
    <property type="molecule type" value="Genomic_DNA"/>
</dbReference>
<dbReference type="Proteomes" id="UP000186040">
    <property type="component" value="Unassembled WGS sequence"/>
</dbReference>
<keyword evidence="4" id="KW-1185">Reference proteome</keyword>
<sequence>MKVNKKVLAGASAATAGALVATGLLLGGGTSSATPVSLTLNYSCPFPLIGNQTIKTVINTDLPTTIAVGQPTGTFDIKAITTVPDTATQGLVLVGAATVEGSAKAAATVAAPGITLPVQVPISVPKSPVPASGAFDLTATGSTPSLTFSNPGTATITIGALNLTLSPKRADGTETGLGTFDSACTLLPNQNTTLATFTITTPETTTTTTTTTTTEPTTTTTEPTTTTTEPTTTTTEPTTTTTEPTTTTTEPTTTTTEPTTTTTEPTTTTTEPTTTTTEPTTTTTVPTTTTTEPTTTTTVPTTTTTEPTTTTTVPTTTTTTPNPGTKVDFKVSGSSKLVQLNGTVPLQGSFAATADLAKGTYTGDLSLKSTSGKFRIFGFIPVGATVAFDPVGQSSGTVSQTAVTFNSKLNVKLTKVSIFGFPVYQGDSCKTKTPSDIQLKSSGKFDVTKGGKLKGKYALSETVKCGPLSPIIGAFVESSGNTIDIDLTPAKK</sequence>
<evidence type="ECO:0000259" key="2">
    <source>
        <dbReference type="Pfam" id="PF20611"/>
    </source>
</evidence>
<organism evidence="3 4">
    <name type="scientific">Actinokineospora bangkokensis</name>
    <dbReference type="NCBI Taxonomy" id="1193682"/>
    <lineage>
        <taxon>Bacteria</taxon>
        <taxon>Bacillati</taxon>
        <taxon>Actinomycetota</taxon>
        <taxon>Actinomycetes</taxon>
        <taxon>Pseudonocardiales</taxon>
        <taxon>Pseudonocardiaceae</taxon>
        <taxon>Actinokineospora</taxon>
    </lineage>
</organism>
<feature type="region of interest" description="Disordered" evidence="1">
    <location>
        <begin position="203"/>
        <end position="324"/>
    </location>
</feature>
<feature type="domain" description="DUF6801" evidence="2">
    <location>
        <begin position="41"/>
        <end position="195"/>
    </location>
</feature>
<dbReference type="AlphaFoldDB" id="A0A1Q9LPN7"/>
<evidence type="ECO:0000313" key="4">
    <source>
        <dbReference type="Proteomes" id="UP000186040"/>
    </source>
</evidence>
<proteinExistence type="predicted"/>
<feature type="compositionally biased region" description="Low complexity" evidence="1">
    <location>
        <begin position="203"/>
        <end position="321"/>
    </location>
</feature>
<reference evidence="3 4" key="1">
    <citation type="submission" date="2016-10" db="EMBL/GenBank/DDBJ databases">
        <title>The Draft Genome Sequence of Actinokineospora bangkokensis 44EHWT reveals the biosynthetic pathway of antifungal compounds Thailandins with unusual extender unit butylmalonyl-CoA.</title>
        <authorList>
            <person name="Greule A."/>
            <person name="Intra B."/>
            <person name="Flemming S."/>
            <person name="Rommel M.G."/>
            <person name="Panbangred W."/>
            <person name="Bechthold A."/>
        </authorList>
    </citation>
    <scope>NUCLEOTIDE SEQUENCE [LARGE SCALE GENOMIC DNA]</scope>
    <source>
        <strain evidence="3 4">44EHW</strain>
    </source>
</reference>
<accession>A0A1Q9LPN7</accession>
<name>A0A1Q9LPN7_9PSEU</name>
<protein>
    <recommendedName>
        <fullName evidence="2">DUF6801 domain-containing protein</fullName>
    </recommendedName>
</protein>
<evidence type="ECO:0000256" key="1">
    <source>
        <dbReference type="SAM" id="MobiDB-lite"/>
    </source>
</evidence>
<dbReference type="InterPro" id="IPR046542">
    <property type="entry name" value="DUF6801"/>
</dbReference>
<gene>
    <name evidence="3" type="ORF">BJP25_13595</name>
</gene>